<evidence type="ECO:0000256" key="1">
    <source>
        <dbReference type="ARBA" id="ARBA00022729"/>
    </source>
</evidence>
<proteinExistence type="predicted"/>
<dbReference type="RefSeq" id="WP_069109164.1">
    <property type="nucleotide sequence ID" value="NZ_FNUC01000004.1"/>
</dbReference>
<keyword evidence="1 2" id="KW-0732">Signal</keyword>
<gene>
    <name evidence="3" type="ORF">SAMN04488561_5010</name>
</gene>
<evidence type="ECO:0000313" key="4">
    <source>
        <dbReference type="Proteomes" id="UP000181980"/>
    </source>
</evidence>
<dbReference type="EMBL" id="FNUC01000004">
    <property type="protein sequence ID" value="SEF15586.1"/>
    <property type="molecule type" value="Genomic_DNA"/>
</dbReference>
<dbReference type="AlphaFoldDB" id="A0A1H5PP61"/>
<dbReference type="Pfam" id="PF13531">
    <property type="entry name" value="SBP_bac_11"/>
    <property type="match status" value="1"/>
</dbReference>
<feature type="signal peptide" evidence="2">
    <location>
        <begin position="1"/>
        <end position="22"/>
    </location>
</feature>
<dbReference type="PROSITE" id="PS51257">
    <property type="entry name" value="PROKAR_LIPOPROTEIN"/>
    <property type="match status" value="1"/>
</dbReference>
<dbReference type="Gene3D" id="3.40.190.10">
    <property type="entry name" value="Periplasmic binding protein-like II"/>
    <property type="match status" value="2"/>
</dbReference>
<dbReference type="Proteomes" id="UP000181980">
    <property type="component" value="Unassembled WGS sequence"/>
</dbReference>
<keyword evidence="4" id="KW-1185">Reference proteome</keyword>
<reference evidence="4" key="1">
    <citation type="submission" date="2016-10" db="EMBL/GenBank/DDBJ databases">
        <authorList>
            <person name="Varghese N."/>
            <person name="Submissions S."/>
        </authorList>
    </citation>
    <scope>NUCLEOTIDE SEQUENCE [LARGE SCALE GENOMIC DNA]</scope>
    <source>
        <strain evidence="4">DSM 45237</strain>
    </source>
</reference>
<name>A0A1H5PP61_9ACTN</name>
<evidence type="ECO:0000313" key="3">
    <source>
        <dbReference type="EMBL" id="SEF15586.1"/>
    </source>
</evidence>
<accession>A0A1H5PP61</accession>
<evidence type="ECO:0000256" key="2">
    <source>
        <dbReference type="SAM" id="SignalP"/>
    </source>
</evidence>
<dbReference type="SUPFAM" id="SSF53850">
    <property type="entry name" value="Periplasmic binding protein-like II"/>
    <property type="match status" value="1"/>
</dbReference>
<dbReference type="PANTHER" id="PTHR30006">
    <property type="entry name" value="THIAMINE-BINDING PERIPLASMIC PROTEIN-RELATED"/>
    <property type="match status" value="1"/>
</dbReference>
<dbReference type="STRING" id="561176.SAMN04488561_5010"/>
<sequence length="388" mass="41080">MPRTRTALTFAAPLALALTACGGGTPDSAEPAAPATADALDDASADELYEQAQEEGSVVVYSFTSRIAEVETAFEAAYPGVDLVGNDISATEQIARIKAEAQAGTPGADVAYLSDAPVVLTELVEAGLLHGYVPPRLDDVVPDRYREPLLAQRLSTKVLMYNEDAHPDGPPVSNLWELTQPEWTGRVVMVDPAVRGDYLDLATELTLRSDELAAAYQDLTGTELQLDDGVPDAGSQWLQDLYENDVVLVDDTDNVNAAVGQIGQDAPPVGFTSYSDRRDNEDEGWALQVATDVAPANGIAFPALLGIVDGAEHPAAARLLIDFLMGDDTETGGPGFEPFYVAGDYPVRTDVVPPADAVALDDLGAWIIDPAAVAERRAEVADFLLTLG</sequence>
<dbReference type="OrthoDB" id="366726at2"/>
<organism evidence="3 4">
    <name type="scientific">Jiangella alba</name>
    <dbReference type="NCBI Taxonomy" id="561176"/>
    <lineage>
        <taxon>Bacteria</taxon>
        <taxon>Bacillati</taxon>
        <taxon>Actinomycetota</taxon>
        <taxon>Actinomycetes</taxon>
        <taxon>Jiangellales</taxon>
        <taxon>Jiangellaceae</taxon>
        <taxon>Jiangella</taxon>
    </lineage>
</organism>
<protein>
    <submittedName>
        <fullName evidence="3">Iron(III) transport system substrate-binding protein</fullName>
    </submittedName>
</protein>
<feature type="chain" id="PRO_5038682638" evidence="2">
    <location>
        <begin position="23"/>
        <end position="388"/>
    </location>
</feature>